<evidence type="ECO:0000313" key="1">
    <source>
        <dbReference type="EMBL" id="MBX46690.1"/>
    </source>
</evidence>
<name>A0A2P2NW57_RHIMU</name>
<proteinExistence type="predicted"/>
<dbReference type="AlphaFoldDB" id="A0A2P2NW57"/>
<reference evidence="1" key="1">
    <citation type="submission" date="2018-02" db="EMBL/GenBank/DDBJ databases">
        <title>Rhizophora mucronata_Transcriptome.</title>
        <authorList>
            <person name="Meera S.P."/>
            <person name="Sreeshan A."/>
            <person name="Augustine A."/>
        </authorList>
    </citation>
    <scope>NUCLEOTIDE SEQUENCE</scope>
    <source>
        <tissue evidence="1">Leaf</tissue>
    </source>
</reference>
<organism evidence="1">
    <name type="scientific">Rhizophora mucronata</name>
    <name type="common">Asiatic mangrove</name>
    <dbReference type="NCBI Taxonomy" id="61149"/>
    <lineage>
        <taxon>Eukaryota</taxon>
        <taxon>Viridiplantae</taxon>
        <taxon>Streptophyta</taxon>
        <taxon>Embryophyta</taxon>
        <taxon>Tracheophyta</taxon>
        <taxon>Spermatophyta</taxon>
        <taxon>Magnoliopsida</taxon>
        <taxon>eudicotyledons</taxon>
        <taxon>Gunneridae</taxon>
        <taxon>Pentapetalae</taxon>
        <taxon>rosids</taxon>
        <taxon>fabids</taxon>
        <taxon>Malpighiales</taxon>
        <taxon>Rhizophoraceae</taxon>
        <taxon>Rhizophora</taxon>
    </lineage>
</organism>
<protein>
    <submittedName>
        <fullName evidence="1">Uncharacterized protein</fullName>
    </submittedName>
</protein>
<dbReference type="EMBL" id="GGEC01066206">
    <property type="protein sequence ID" value="MBX46690.1"/>
    <property type="molecule type" value="Transcribed_RNA"/>
</dbReference>
<accession>A0A2P2NW57</accession>
<sequence length="55" mass="6383">MLQDVAIETCPCDHCFWHYCNALVLSRSRSCITFGIKAKFCEQMDMGRIRCSIHI</sequence>